<dbReference type="AlphaFoldDB" id="A0A8S4BI70"/>
<keyword evidence="2" id="KW-1185">Reference proteome</keyword>
<protein>
    <submittedName>
        <fullName evidence="1">(Atlantic silverside) hypothetical protein</fullName>
    </submittedName>
</protein>
<sequence>MTDIATLETPFEGEELGSKPSYSQHFCVFWLAGHLSARISPTRLTNRHGQYLRTASPMPLCPRAGNPVTLQGQKQHAPIPTIHFFKIQDT</sequence>
<organism evidence="1 2">
    <name type="scientific">Menidia menidia</name>
    <name type="common">Atlantic silverside</name>
    <dbReference type="NCBI Taxonomy" id="238744"/>
    <lineage>
        <taxon>Eukaryota</taxon>
        <taxon>Metazoa</taxon>
        <taxon>Chordata</taxon>
        <taxon>Craniata</taxon>
        <taxon>Vertebrata</taxon>
        <taxon>Euteleostomi</taxon>
        <taxon>Actinopterygii</taxon>
        <taxon>Neopterygii</taxon>
        <taxon>Teleostei</taxon>
        <taxon>Neoteleostei</taxon>
        <taxon>Acanthomorphata</taxon>
        <taxon>Ovalentaria</taxon>
        <taxon>Atherinomorphae</taxon>
        <taxon>Atheriniformes</taxon>
        <taxon>Atherinopsidae</taxon>
        <taxon>Menidiinae</taxon>
        <taxon>Menidia</taxon>
    </lineage>
</organism>
<evidence type="ECO:0000313" key="2">
    <source>
        <dbReference type="Proteomes" id="UP000677803"/>
    </source>
</evidence>
<evidence type="ECO:0000313" key="1">
    <source>
        <dbReference type="EMBL" id="CAG5992153.1"/>
    </source>
</evidence>
<reference evidence="1" key="1">
    <citation type="submission" date="2021-05" db="EMBL/GenBank/DDBJ databases">
        <authorList>
            <person name="Tigano A."/>
        </authorList>
    </citation>
    <scope>NUCLEOTIDE SEQUENCE</scope>
</reference>
<dbReference type="Proteomes" id="UP000677803">
    <property type="component" value="Unassembled WGS sequence"/>
</dbReference>
<comment type="caution">
    <text evidence="1">The sequence shown here is derived from an EMBL/GenBank/DDBJ whole genome shotgun (WGS) entry which is preliminary data.</text>
</comment>
<accession>A0A8S4BI70</accession>
<name>A0A8S4BI70_9TELE</name>
<proteinExistence type="predicted"/>
<dbReference type="EMBL" id="CAJRST010036666">
    <property type="protein sequence ID" value="CAG5992153.1"/>
    <property type="molecule type" value="Genomic_DNA"/>
</dbReference>
<gene>
    <name evidence="1" type="ORF">MMEN_LOCUS17613</name>
</gene>